<feature type="compositionally biased region" description="Basic and acidic residues" evidence="1">
    <location>
        <begin position="40"/>
        <end position="61"/>
    </location>
</feature>
<reference evidence="2" key="1">
    <citation type="submission" date="2022-03" db="EMBL/GenBank/DDBJ databases">
        <title>Genome Identification and Characterization of new species Bdellovibrio reynosense LBG001 sp. nov. from a Mexico soil sample.</title>
        <authorList>
            <person name="Camilli A."/>
            <person name="Ajao Y."/>
            <person name="Guo X."/>
        </authorList>
    </citation>
    <scope>NUCLEOTIDE SEQUENCE</scope>
    <source>
        <strain evidence="2">LBG001</strain>
    </source>
</reference>
<gene>
    <name evidence="2" type="ORF">MNR06_10835</name>
</gene>
<protein>
    <recommendedName>
        <fullName evidence="4">Antitoxin</fullName>
    </recommendedName>
</protein>
<dbReference type="RefSeq" id="WP_243535927.1">
    <property type="nucleotide sequence ID" value="NZ_CP093442.1"/>
</dbReference>
<proteinExistence type="predicted"/>
<name>A0ABY4C8I0_9BACT</name>
<feature type="region of interest" description="Disordered" evidence="1">
    <location>
        <begin position="27"/>
        <end position="61"/>
    </location>
</feature>
<sequence length="61" mass="6624">MANPNQPLPRKSSFADKVGNALEKLGHKLSDMGAGKLGQKIHDAGDKMEKSHDNPDHPHKV</sequence>
<evidence type="ECO:0000313" key="3">
    <source>
        <dbReference type="Proteomes" id="UP000830116"/>
    </source>
</evidence>
<evidence type="ECO:0000313" key="2">
    <source>
        <dbReference type="EMBL" id="UOF00197.1"/>
    </source>
</evidence>
<organism evidence="2 3">
    <name type="scientific">Bdellovibrio reynosensis</name>
    <dbReference type="NCBI Taxonomy" id="2835041"/>
    <lineage>
        <taxon>Bacteria</taxon>
        <taxon>Pseudomonadati</taxon>
        <taxon>Bdellovibrionota</taxon>
        <taxon>Bdellovibrionia</taxon>
        <taxon>Bdellovibrionales</taxon>
        <taxon>Pseudobdellovibrionaceae</taxon>
        <taxon>Bdellovibrio</taxon>
    </lineage>
</organism>
<keyword evidence="3" id="KW-1185">Reference proteome</keyword>
<accession>A0ABY4C8I0</accession>
<evidence type="ECO:0000256" key="1">
    <source>
        <dbReference type="SAM" id="MobiDB-lite"/>
    </source>
</evidence>
<dbReference type="Proteomes" id="UP000830116">
    <property type="component" value="Chromosome"/>
</dbReference>
<dbReference type="EMBL" id="CP093442">
    <property type="protein sequence ID" value="UOF00197.1"/>
    <property type="molecule type" value="Genomic_DNA"/>
</dbReference>
<evidence type="ECO:0008006" key="4">
    <source>
        <dbReference type="Google" id="ProtNLM"/>
    </source>
</evidence>